<reference evidence="1" key="1">
    <citation type="submission" date="2022-08" db="UniProtKB">
        <authorList>
            <consortium name="EnsemblMetazoa"/>
        </authorList>
    </citation>
    <scope>IDENTIFICATION</scope>
</reference>
<accession>A0A8W7NZH7</accession>
<sequence length="491" mass="54461">MAKNERKHSPPACITEWSSVRRMQWTADGKALSIIASLNGACEYLTSVCSTSSAMSGASDAHERRDDAILQRQQAERVLRQYLQHILHHLDQKPVVVELLEDGHRNGDYLRAQRGRYVHIELTIGLSIDRLSTVTFTICSMNGWRRMSHSQNRLSSHRQRPSRYGDAWLSISILISAKYCPISKLAGLSTIMSLNEPTASIDDSWIFHQCGLPAFRSTSATALCLPSASVKQGSSCCSYSRPTISSTSCAVTRIVNSTPCSSSSSTNFSGSSSHCWACSSHGNVDEIGQHVHDRRLVLLHLDDRVHKLEYLQYHLREIFHPIVIAVLVGAVKRGGFAFVHHDFHVKVGQLRQQLPDRGQDRSDLLCGPFGAVRPSISRCIKFGSTGLRMADFSWRVSMFVLMLRSSEYSISTAYLRAVTLYWLAAVKIRYTSERISGATSPTCRSSSSVNSTSTFIAPSTEFSVPLRHLTITSNSSCQSPGQSYSAMFAMQ</sequence>
<evidence type="ECO:0000313" key="1">
    <source>
        <dbReference type="EnsemblMetazoa" id="ACOM023212-PA.1"/>
    </source>
</evidence>
<name>A0A8W7NZH7_ANOCL</name>
<dbReference type="EnsemblMetazoa" id="ACOM023212-RA">
    <property type="protein sequence ID" value="ACOM023212-PA.1"/>
    <property type="gene ID" value="ACOM023212"/>
</dbReference>
<organism evidence="1">
    <name type="scientific">Anopheles coluzzii</name>
    <name type="common">African malaria mosquito</name>
    <dbReference type="NCBI Taxonomy" id="1518534"/>
    <lineage>
        <taxon>Eukaryota</taxon>
        <taxon>Metazoa</taxon>
        <taxon>Ecdysozoa</taxon>
        <taxon>Arthropoda</taxon>
        <taxon>Hexapoda</taxon>
        <taxon>Insecta</taxon>
        <taxon>Pterygota</taxon>
        <taxon>Neoptera</taxon>
        <taxon>Endopterygota</taxon>
        <taxon>Diptera</taxon>
        <taxon>Nematocera</taxon>
        <taxon>Culicoidea</taxon>
        <taxon>Culicidae</taxon>
        <taxon>Anophelinae</taxon>
        <taxon>Anopheles</taxon>
    </lineage>
</organism>
<dbReference type="AlphaFoldDB" id="A0A8W7NZH7"/>
<dbReference type="Proteomes" id="UP000075882">
    <property type="component" value="Unassembled WGS sequence"/>
</dbReference>
<protein>
    <submittedName>
        <fullName evidence="1">Uncharacterized protein</fullName>
    </submittedName>
</protein>
<proteinExistence type="predicted"/>